<feature type="compositionally biased region" description="Polar residues" evidence="2">
    <location>
        <begin position="339"/>
        <end position="358"/>
    </location>
</feature>
<proteinExistence type="predicted"/>
<keyword evidence="1" id="KW-0193">Cuticle</keyword>
<feature type="compositionally biased region" description="Polar residues" evidence="2">
    <location>
        <begin position="114"/>
        <end position="133"/>
    </location>
</feature>
<feature type="region of interest" description="Disordered" evidence="2">
    <location>
        <begin position="628"/>
        <end position="684"/>
    </location>
</feature>
<feature type="region of interest" description="Disordered" evidence="2">
    <location>
        <begin position="339"/>
        <end position="364"/>
    </location>
</feature>
<organism evidence="4">
    <name type="scientific">Menopon gallinae</name>
    <name type="common">poultry shaft louse</name>
    <dbReference type="NCBI Taxonomy" id="328185"/>
    <lineage>
        <taxon>Eukaryota</taxon>
        <taxon>Metazoa</taxon>
        <taxon>Ecdysozoa</taxon>
        <taxon>Arthropoda</taxon>
        <taxon>Hexapoda</taxon>
        <taxon>Insecta</taxon>
        <taxon>Pterygota</taxon>
        <taxon>Neoptera</taxon>
        <taxon>Paraneoptera</taxon>
        <taxon>Psocodea</taxon>
        <taxon>Troctomorpha</taxon>
        <taxon>Phthiraptera</taxon>
        <taxon>Amblycera</taxon>
        <taxon>Menoponidae</taxon>
        <taxon>Menopon</taxon>
    </lineage>
</organism>
<dbReference type="GO" id="GO:0062129">
    <property type="term" value="C:chitin-based extracellular matrix"/>
    <property type="evidence" value="ECO:0007669"/>
    <property type="project" value="TreeGrafter"/>
</dbReference>
<dbReference type="EMBL" id="JARGDH010000002">
    <property type="protein sequence ID" value="KAL0275686.1"/>
    <property type="molecule type" value="Genomic_DNA"/>
</dbReference>
<evidence type="ECO:0000256" key="1">
    <source>
        <dbReference type="PROSITE-ProRule" id="PRU00497"/>
    </source>
</evidence>
<feature type="compositionally biased region" description="Basic and acidic residues" evidence="2">
    <location>
        <begin position="29"/>
        <end position="44"/>
    </location>
</feature>
<feature type="region of interest" description="Disordered" evidence="2">
    <location>
        <begin position="114"/>
        <end position="140"/>
    </location>
</feature>
<protein>
    <submittedName>
        <fullName evidence="4">Uncharacterized protein</fullName>
    </submittedName>
</protein>
<feature type="region of interest" description="Disordered" evidence="2">
    <location>
        <begin position="23"/>
        <end position="45"/>
    </location>
</feature>
<comment type="caution">
    <text evidence="4">The sequence shown here is derived from an EMBL/GenBank/DDBJ whole genome shotgun (WGS) entry which is preliminary data.</text>
</comment>
<dbReference type="PANTHER" id="PTHR10380">
    <property type="entry name" value="CUTICLE PROTEIN"/>
    <property type="match status" value="1"/>
</dbReference>
<evidence type="ECO:0000313" key="4">
    <source>
        <dbReference type="EMBL" id="KAL0275686.1"/>
    </source>
</evidence>
<keyword evidence="3" id="KW-0732">Signal</keyword>
<feature type="compositionally biased region" description="Polar residues" evidence="2">
    <location>
        <begin position="660"/>
        <end position="669"/>
    </location>
</feature>
<dbReference type="Pfam" id="PF00379">
    <property type="entry name" value="Chitin_bind_4"/>
    <property type="match status" value="1"/>
</dbReference>
<feature type="compositionally biased region" description="Basic and acidic residues" evidence="2">
    <location>
        <begin position="675"/>
        <end position="684"/>
    </location>
</feature>
<reference evidence="4" key="1">
    <citation type="journal article" date="2024" name="Gigascience">
        <title>Chromosome-level genome of the poultry shaft louse Menopon gallinae provides insight into the host-switching and adaptive evolution of parasitic lice.</title>
        <authorList>
            <person name="Xu Y."/>
            <person name="Ma L."/>
            <person name="Liu S."/>
            <person name="Liang Y."/>
            <person name="Liu Q."/>
            <person name="He Z."/>
            <person name="Tian L."/>
            <person name="Duan Y."/>
            <person name="Cai W."/>
            <person name="Li H."/>
            <person name="Song F."/>
        </authorList>
    </citation>
    <scope>NUCLEOTIDE SEQUENCE</scope>
    <source>
        <strain evidence="4">Cailab_2023a</strain>
    </source>
</reference>
<evidence type="ECO:0000256" key="3">
    <source>
        <dbReference type="SAM" id="SignalP"/>
    </source>
</evidence>
<dbReference type="PROSITE" id="PS51155">
    <property type="entry name" value="CHIT_BIND_RR_2"/>
    <property type="match status" value="1"/>
</dbReference>
<name>A0AAW2I183_9NEOP</name>
<dbReference type="InterPro" id="IPR050468">
    <property type="entry name" value="Cuticle_Struct_Prot"/>
</dbReference>
<feature type="chain" id="PRO_5043766547" evidence="3">
    <location>
        <begin position="22"/>
        <end position="684"/>
    </location>
</feature>
<dbReference type="AlphaFoldDB" id="A0AAW2I183"/>
<dbReference type="PANTHER" id="PTHR10380:SF234">
    <property type="entry name" value="CUTICULAR PROTEIN 97EA, ISOFORM A"/>
    <property type="match status" value="1"/>
</dbReference>
<accession>A0AAW2I183</accession>
<dbReference type="InterPro" id="IPR000618">
    <property type="entry name" value="Insect_cuticle"/>
</dbReference>
<gene>
    <name evidence="4" type="ORF">PYX00_003474</name>
</gene>
<feature type="region of interest" description="Disordered" evidence="2">
    <location>
        <begin position="418"/>
        <end position="473"/>
    </location>
</feature>
<sequence>MRRASCLLVIALACVILPISSTPIPEATEEPKPEAKPDEKKDGDLDLETQDQVAILKQINRVNEDGSYTFGYEAADGSFKIETRDVNGNVKGMFGFINEDGELKRVSYSASNGTGFQTSGTFNVPSLPGTSLSSDEEADGPYRNIPPQLLRQRLFPKQDASTRITLLPPSTTSYDDIRTTELIPTPRLPIYIFSTTPTSNDITTTIRPVVIQHIPKVRPSPATSVTETTESEEVDKRTTVATFGSLLPKKTSNTNYVTLKSGDATTEVTESEEVTTKKPSVIQVIRPRTGPFKKVIVTKRPIAASTPKTITTTEFYSNEFLQRLREKNQQSGVRRQLDFDNNYSTTPENANLITSGTEDSPDVYGGSPTPRPYTTVAYRTLFTQVPQHQRILQNSYIQNQNQFLAASVPPQINPYGLPGQAQDPARLLPAPPLLPDNIGNQPINRPEPPRPEDNPQRNFPIPSQPLNRIYPNPIPVQPNYQNTAPLQPTPYDNAPYNPQLYIPPGLLEQLIRMLLSVRAYQQQMISPDNPLVDNRYGPYPQSPLPIPSPYPNYSQGPYPFGLQYVPRTNYDPRLGPYPGPFPNQLFYPEPRINNFQPPNPYRPVGYGPFQGRLPFQPNQNPYLVGTLLNGRPPIPTGYSPQVPDSTTSSTTSKPRIGSVRNVQILNPNSEDSEESEKFERDVKL</sequence>
<feature type="signal peptide" evidence="3">
    <location>
        <begin position="1"/>
        <end position="21"/>
    </location>
</feature>
<dbReference type="GO" id="GO:0008010">
    <property type="term" value="F:structural constituent of chitin-based larval cuticle"/>
    <property type="evidence" value="ECO:0007669"/>
    <property type="project" value="TreeGrafter"/>
</dbReference>
<evidence type="ECO:0000256" key="2">
    <source>
        <dbReference type="SAM" id="MobiDB-lite"/>
    </source>
</evidence>